<accession>A0A6V7Y7M6</accession>
<comment type="caution">
    <text evidence="1">The sequence shown here is derived from an EMBL/GenBank/DDBJ whole genome shotgun (WGS) entry which is preliminary data.</text>
</comment>
<proteinExistence type="predicted"/>
<reference evidence="1 2" key="1">
    <citation type="submission" date="2020-08" db="EMBL/GenBank/DDBJ databases">
        <authorList>
            <person name="Koutsovoulos G."/>
            <person name="Danchin GJ E."/>
        </authorList>
    </citation>
    <scope>NUCLEOTIDE SEQUENCE [LARGE SCALE GENOMIC DNA]</scope>
</reference>
<dbReference type="Proteomes" id="UP000580250">
    <property type="component" value="Unassembled WGS sequence"/>
</dbReference>
<dbReference type="AlphaFoldDB" id="A0A6V7Y7M6"/>
<evidence type="ECO:0000313" key="1">
    <source>
        <dbReference type="EMBL" id="CAD2207689.1"/>
    </source>
</evidence>
<name>A0A6V7Y7M6_MELEN</name>
<dbReference type="EMBL" id="CAJEWN010003458">
    <property type="protein sequence ID" value="CAD2207689.1"/>
    <property type="molecule type" value="Genomic_DNA"/>
</dbReference>
<sequence>MQNLNMDLKCWLIGLPQNYPQFPNLQLAKLWAILVIVWRQLFVFRESIF</sequence>
<evidence type="ECO:0000313" key="2">
    <source>
        <dbReference type="Proteomes" id="UP000580250"/>
    </source>
</evidence>
<protein>
    <submittedName>
        <fullName evidence="1">Uncharacterized protein</fullName>
    </submittedName>
</protein>
<organism evidence="1 2">
    <name type="scientific">Meloidogyne enterolobii</name>
    <name type="common">Root-knot nematode worm</name>
    <name type="synonym">Meloidogyne mayaguensis</name>
    <dbReference type="NCBI Taxonomy" id="390850"/>
    <lineage>
        <taxon>Eukaryota</taxon>
        <taxon>Metazoa</taxon>
        <taxon>Ecdysozoa</taxon>
        <taxon>Nematoda</taxon>
        <taxon>Chromadorea</taxon>
        <taxon>Rhabditida</taxon>
        <taxon>Tylenchina</taxon>
        <taxon>Tylenchomorpha</taxon>
        <taxon>Tylenchoidea</taxon>
        <taxon>Meloidogynidae</taxon>
        <taxon>Meloidogyninae</taxon>
        <taxon>Meloidogyne</taxon>
    </lineage>
</organism>
<gene>
    <name evidence="1" type="ORF">MENT_LOCUS61653</name>
</gene>